<sequence>MNDRITALEEALRPFADFADARGFDRLPDHLPMTQGSRFARRQVTAADFKAARAALAAIRAAPDCHQPDLVTANPAERAGWNAAIAWLETYLADYVSEHGIYDHSTGVTEFPDDGEWAGSVQEIIYGMRLAMPAALDLTPAPAVDPRTVIGGDVSVAVCPICDIAGCQHVRGEAPAVEPVALTYTNWRGQTAVRRIVPLRVWFGSTAWHPEPQWLLTAIDMDKGFERDFALAGFGQPVTAQDAARVPEIAAAFEAGAMAVHREWLRSHEHGEGPPRGEPDFSDAASDYAALRAIGGDA</sequence>
<protein>
    <submittedName>
        <fullName evidence="1">Uncharacterized protein</fullName>
    </submittedName>
</protein>
<keyword evidence="2" id="KW-1185">Reference proteome</keyword>
<name>A0ABQ3F876_9RHOB</name>
<accession>A0ABQ3F876</accession>
<organism evidence="1 2">
    <name type="scientific">Gemmobacter nanjingensis</name>
    <dbReference type="NCBI Taxonomy" id="488454"/>
    <lineage>
        <taxon>Bacteria</taxon>
        <taxon>Pseudomonadati</taxon>
        <taxon>Pseudomonadota</taxon>
        <taxon>Alphaproteobacteria</taxon>
        <taxon>Rhodobacterales</taxon>
        <taxon>Paracoccaceae</taxon>
        <taxon>Gemmobacter</taxon>
    </lineage>
</organism>
<dbReference type="Proteomes" id="UP000658305">
    <property type="component" value="Unassembled WGS sequence"/>
</dbReference>
<dbReference type="RefSeq" id="WP_189380220.1">
    <property type="nucleotide sequence ID" value="NZ_BMYI01000001.1"/>
</dbReference>
<gene>
    <name evidence="1" type="ORF">GCM10007291_07560</name>
</gene>
<evidence type="ECO:0000313" key="1">
    <source>
        <dbReference type="EMBL" id="GHC12740.1"/>
    </source>
</evidence>
<evidence type="ECO:0000313" key="2">
    <source>
        <dbReference type="Proteomes" id="UP000658305"/>
    </source>
</evidence>
<dbReference type="EMBL" id="BMYI01000001">
    <property type="protein sequence ID" value="GHC12740.1"/>
    <property type="molecule type" value="Genomic_DNA"/>
</dbReference>
<comment type="caution">
    <text evidence="1">The sequence shown here is derived from an EMBL/GenBank/DDBJ whole genome shotgun (WGS) entry which is preliminary data.</text>
</comment>
<proteinExistence type="predicted"/>
<reference evidence="2" key="1">
    <citation type="journal article" date="2019" name="Int. J. Syst. Evol. Microbiol.">
        <title>The Global Catalogue of Microorganisms (GCM) 10K type strain sequencing project: providing services to taxonomists for standard genome sequencing and annotation.</title>
        <authorList>
            <consortium name="The Broad Institute Genomics Platform"/>
            <consortium name="The Broad Institute Genome Sequencing Center for Infectious Disease"/>
            <person name="Wu L."/>
            <person name="Ma J."/>
        </authorList>
    </citation>
    <scope>NUCLEOTIDE SEQUENCE [LARGE SCALE GENOMIC DNA]</scope>
    <source>
        <strain evidence="2">KCTC 23298</strain>
    </source>
</reference>